<dbReference type="Proteomes" id="UP001328107">
    <property type="component" value="Unassembled WGS sequence"/>
</dbReference>
<feature type="transmembrane region" description="Helical" evidence="2">
    <location>
        <begin position="197"/>
        <end position="217"/>
    </location>
</feature>
<feature type="region of interest" description="Disordered" evidence="1">
    <location>
        <begin position="29"/>
        <end position="50"/>
    </location>
</feature>
<keyword evidence="4" id="KW-1185">Reference proteome</keyword>
<proteinExistence type="predicted"/>
<feature type="transmembrane region" description="Helical" evidence="2">
    <location>
        <begin position="108"/>
        <end position="125"/>
    </location>
</feature>
<comment type="caution">
    <text evidence="3">The sequence shown here is derived from an EMBL/GenBank/DDBJ whole genome shotgun (WGS) entry which is preliminary data.</text>
</comment>
<feature type="non-terminal residue" evidence="3">
    <location>
        <position position="1"/>
    </location>
</feature>
<sequence length="236" mass="25844">SVARDGRLGERSSGARCGCRYWRLQSSKTSTSSLSSGPLSSPSSSSRPFYFSSSSARVPRRLSACGLTSDGASLCFPAAYATNPSVLVPSLQCPMVDRMSLHARRRSIAINASLVYIIFILFIFLSRQRTANILSETYLLFFFLTGGTLYGVKCAREAGWVENGDLVVYFKTIALIAVLLCGPHLHPGLNARRSSALLSFVLLEVIPMTLVGIYLLMQYDIVSNDTIVSKVDEFKF</sequence>
<name>A0AAN5D2R5_9BILA</name>
<dbReference type="EMBL" id="BTRK01000005">
    <property type="protein sequence ID" value="GMR55463.1"/>
    <property type="molecule type" value="Genomic_DNA"/>
</dbReference>
<feature type="non-terminal residue" evidence="3">
    <location>
        <position position="236"/>
    </location>
</feature>
<evidence type="ECO:0000256" key="2">
    <source>
        <dbReference type="SAM" id="Phobius"/>
    </source>
</evidence>
<feature type="transmembrane region" description="Helical" evidence="2">
    <location>
        <begin position="166"/>
        <end position="185"/>
    </location>
</feature>
<protein>
    <submittedName>
        <fullName evidence="3">Uncharacterized protein</fullName>
    </submittedName>
</protein>
<reference evidence="4" key="1">
    <citation type="submission" date="2022-10" db="EMBL/GenBank/DDBJ databases">
        <title>Genome assembly of Pristionchus species.</title>
        <authorList>
            <person name="Yoshida K."/>
            <person name="Sommer R.J."/>
        </authorList>
    </citation>
    <scope>NUCLEOTIDE SEQUENCE [LARGE SCALE GENOMIC DNA]</scope>
    <source>
        <strain evidence="4">RS5460</strain>
    </source>
</reference>
<gene>
    <name evidence="3" type="ORF">PMAYCL1PPCAC_25658</name>
</gene>
<evidence type="ECO:0000313" key="3">
    <source>
        <dbReference type="EMBL" id="GMR55463.1"/>
    </source>
</evidence>
<dbReference type="AlphaFoldDB" id="A0AAN5D2R5"/>
<organism evidence="3 4">
    <name type="scientific">Pristionchus mayeri</name>
    <dbReference type="NCBI Taxonomy" id="1317129"/>
    <lineage>
        <taxon>Eukaryota</taxon>
        <taxon>Metazoa</taxon>
        <taxon>Ecdysozoa</taxon>
        <taxon>Nematoda</taxon>
        <taxon>Chromadorea</taxon>
        <taxon>Rhabditida</taxon>
        <taxon>Rhabditina</taxon>
        <taxon>Diplogasteromorpha</taxon>
        <taxon>Diplogasteroidea</taxon>
        <taxon>Neodiplogasteridae</taxon>
        <taxon>Pristionchus</taxon>
    </lineage>
</organism>
<accession>A0AAN5D2R5</accession>
<evidence type="ECO:0000256" key="1">
    <source>
        <dbReference type="SAM" id="MobiDB-lite"/>
    </source>
</evidence>
<feature type="transmembrane region" description="Helical" evidence="2">
    <location>
        <begin position="137"/>
        <end position="154"/>
    </location>
</feature>
<keyword evidence="2" id="KW-0812">Transmembrane</keyword>
<keyword evidence="2" id="KW-0472">Membrane</keyword>
<keyword evidence="2" id="KW-1133">Transmembrane helix</keyword>
<evidence type="ECO:0000313" key="4">
    <source>
        <dbReference type="Proteomes" id="UP001328107"/>
    </source>
</evidence>